<evidence type="ECO:0000313" key="9">
    <source>
        <dbReference type="EMBL" id="WZN48980.1"/>
    </source>
</evidence>
<dbReference type="EC" id="3.4.24.-" evidence="9"/>
<accession>A0ABZ2ZC15</accession>
<feature type="chain" id="PRO_5046253007" evidence="7">
    <location>
        <begin position="26"/>
        <end position="470"/>
    </location>
</feature>
<keyword evidence="2" id="KW-0645">Protease</keyword>
<dbReference type="Pfam" id="PF01435">
    <property type="entry name" value="Peptidase_M48"/>
    <property type="match status" value="1"/>
</dbReference>
<feature type="signal peptide" evidence="7">
    <location>
        <begin position="1"/>
        <end position="25"/>
    </location>
</feature>
<keyword evidence="10" id="KW-1185">Reference proteome</keyword>
<evidence type="ECO:0000256" key="1">
    <source>
        <dbReference type="ARBA" id="ARBA00001947"/>
    </source>
</evidence>
<dbReference type="EMBL" id="CP150096">
    <property type="protein sequence ID" value="WZN48980.1"/>
    <property type="molecule type" value="Genomic_DNA"/>
</dbReference>
<comment type="cofactor">
    <cofactor evidence="1">
        <name>Zn(2+)</name>
        <dbReference type="ChEBI" id="CHEBI:29105"/>
    </cofactor>
</comment>
<reference evidence="9 10" key="1">
    <citation type="submission" date="2024-03" db="EMBL/GenBank/DDBJ databases">
        <title>Chitinophaga caseinilytica sp. nov., a casein hydrolysing bacterium isolated from forest soil.</title>
        <authorList>
            <person name="Lee D.S."/>
            <person name="Han D.M."/>
            <person name="Baek J.H."/>
            <person name="Choi D.G."/>
            <person name="Jeon J.H."/>
            <person name="Jeon C.O."/>
        </authorList>
    </citation>
    <scope>NUCLEOTIDE SEQUENCE [LARGE SCALE GENOMIC DNA]</scope>
    <source>
        <strain evidence="9 10">KACC 19118</strain>
    </source>
</reference>
<dbReference type="Gene3D" id="3.30.2010.10">
    <property type="entry name" value="Metalloproteases ('zincins'), catalytic domain"/>
    <property type="match status" value="1"/>
</dbReference>
<keyword evidence="7" id="KW-0732">Signal</keyword>
<dbReference type="GO" id="GO:0008237">
    <property type="term" value="F:metallopeptidase activity"/>
    <property type="evidence" value="ECO:0007669"/>
    <property type="project" value="UniProtKB-KW"/>
</dbReference>
<proteinExistence type="predicted"/>
<evidence type="ECO:0000256" key="5">
    <source>
        <dbReference type="ARBA" id="ARBA00022833"/>
    </source>
</evidence>
<organism evidence="9 10">
    <name type="scientific">Chitinophaga caseinilytica</name>
    <dbReference type="NCBI Taxonomy" id="2267521"/>
    <lineage>
        <taxon>Bacteria</taxon>
        <taxon>Pseudomonadati</taxon>
        <taxon>Bacteroidota</taxon>
        <taxon>Chitinophagia</taxon>
        <taxon>Chitinophagales</taxon>
        <taxon>Chitinophagaceae</taxon>
        <taxon>Chitinophaga</taxon>
    </lineage>
</organism>
<sequence>MNALLRACRHTRLLPLLLLASPVIAQQKTQDPMYKPSIVDGTRTHAVMRMFERQHDTLQRNLPSEYRKDYSAIYAQRWKYIKSRFQKKEIYTPPVAQAYIDSMLRRIVAANPELQREKLHAFFSRSGTPNATYVGQGIIFFNIGLFSRLQNEHQAAFVLCHEIAHATLKHSDKSIEKYVKNMHSSDLQAQLKALKKVQYNRLSKLEDLSKGLAFDSRRHSRNNESDADSLALVYFRNSGFDPAAAVSAMLLLDDIDLDNIDMTARLRTLFDAPQLRFQDRWLHRDNGPLGGHARLLRDSTLTDSLKTHPDCQVRAGKLIAFNQSADSLLAGKPAIPAASIHPQRFDSLKQAFRFEIIEFSFAEDNYTESLYYTISMLEEHPEDPYLIMHVARILNNCFYLQRQHRLGKKLRYPAPENAASFNVLSQFIQNLYMEEYAQIAFHYLQRYQSKLQDYPEYQTEFAKSESFIKM</sequence>
<feature type="domain" description="Peptidase M48" evidence="8">
    <location>
        <begin position="96"/>
        <end position="318"/>
    </location>
</feature>
<dbReference type="Proteomes" id="UP001449657">
    <property type="component" value="Chromosome"/>
</dbReference>
<dbReference type="PANTHER" id="PTHR22726">
    <property type="entry name" value="METALLOENDOPEPTIDASE OMA1"/>
    <property type="match status" value="1"/>
</dbReference>
<evidence type="ECO:0000256" key="4">
    <source>
        <dbReference type="ARBA" id="ARBA00022801"/>
    </source>
</evidence>
<keyword evidence="3" id="KW-0479">Metal-binding</keyword>
<dbReference type="InterPro" id="IPR051156">
    <property type="entry name" value="Mito/Outer_Membr_Metalloprot"/>
</dbReference>
<keyword evidence="5" id="KW-0862">Zinc</keyword>
<dbReference type="InterPro" id="IPR001915">
    <property type="entry name" value="Peptidase_M48"/>
</dbReference>
<keyword evidence="6 9" id="KW-0482">Metalloprotease</keyword>
<dbReference type="RefSeq" id="WP_341843555.1">
    <property type="nucleotide sequence ID" value="NZ_CP149792.1"/>
</dbReference>
<dbReference type="CDD" id="cd07324">
    <property type="entry name" value="M48C_Oma1-like"/>
    <property type="match status" value="1"/>
</dbReference>
<name>A0ABZ2ZC15_9BACT</name>
<protein>
    <submittedName>
        <fullName evidence="9">M48 family metalloprotease</fullName>
        <ecNumber evidence="9">3.4.24.-</ecNumber>
    </submittedName>
</protein>
<evidence type="ECO:0000256" key="7">
    <source>
        <dbReference type="SAM" id="SignalP"/>
    </source>
</evidence>
<gene>
    <name evidence="9" type="ORF">WJU22_12455</name>
</gene>
<keyword evidence="4 9" id="KW-0378">Hydrolase</keyword>
<evidence type="ECO:0000256" key="2">
    <source>
        <dbReference type="ARBA" id="ARBA00022670"/>
    </source>
</evidence>
<evidence type="ECO:0000256" key="6">
    <source>
        <dbReference type="ARBA" id="ARBA00023049"/>
    </source>
</evidence>
<dbReference type="PANTHER" id="PTHR22726:SF1">
    <property type="entry name" value="METALLOENDOPEPTIDASE OMA1, MITOCHONDRIAL"/>
    <property type="match status" value="1"/>
</dbReference>
<evidence type="ECO:0000259" key="8">
    <source>
        <dbReference type="Pfam" id="PF01435"/>
    </source>
</evidence>
<evidence type="ECO:0000313" key="10">
    <source>
        <dbReference type="Proteomes" id="UP001449657"/>
    </source>
</evidence>
<evidence type="ECO:0000256" key="3">
    <source>
        <dbReference type="ARBA" id="ARBA00022723"/>
    </source>
</evidence>